<feature type="transmembrane region" description="Helical" evidence="1">
    <location>
        <begin position="131"/>
        <end position="150"/>
    </location>
</feature>
<feature type="transmembrane region" description="Helical" evidence="1">
    <location>
        <begin position="270"/>
        <end position="289"/>
    </location>
</feature>
<dbReference type="Pfam" id="PF13687">
    <property type="entry name" value="DUF4153"/>
    <property type="match status" value="1"/>
</dbReference>
<dbReference type="EMBL" id="WXYO01000002">
    <property type="protein sequence ID" value="NAS11052.1"/>
    <property type="molecule type" value="Genomic_DNA"/>
</dbReference>
<keyword evidence="1" id="KW-0812">Transmembrane</keyword>
<reference evidence="2 3" key="1">
    <citation type="submission" date="2020-01" db="EMBL/GenBank/DDBJ databases">
        <title>Bacteria diversity of Porities sp.</title>
        <authorList>
            <person name="Wang G."/>
        </authorList>
    </citation>
    <scope>NUCLEOTIDE SEQUENCE [LARGE SCALE GENOMIC DNA]</scope>
    <source>
        <strain evidence="2 3">R33</strain>
    </source>
</reference>
<evidence type="ECO:0000256" key="1">
    <source>
        <dbReference type="SAM" id="Phobius"/>
    </source>
</evidence>
<feature type="transmembrane region" description="Helical" evidence="1">
    <location>
        <begin position="301"/>
        <end position="321"/>
    </location>
</feature>
<dbReference type="InterPro" id="IPR025291">
    <property type="entry name" value="DUF4153"/>
</dbReference>
<gene>
    <name evidence="2" type="ORF">GTQ38_03505</name>
</gene>
<feature type="transmembrane region" description="Helical" evidence="1">
    <location>
        <begin position="47"/>
        <end position="64"/>
    </location>
</feature>
<proteinExistence type="predicted"/>
<evidence type="ECO:0000313" key="2">
    <source>
        <dbReference type="EMBL" id="NAS11052.1"/>
    </source>
</evidence>
<dbReference type="AlphaFoldDB" id="A0A6L9E8Y6"/>
<keyword evidence="3" id="KW-1185">Reference proteome</keyword>
<accession>A0A6L9E8Y6</accession>
<dbReference type="Proteomes" id="UP000475249">
    <property type="component" value="Unassembled WGS sequence"/>
</dbReference>
<evidence type="ECO:0000313" key="3">
    <source>
        <dbReference type="Proteomes" id="UP000475249"/>
    </source>
</evidence>
<feature type="transmembrane region" description="Helical" evidence="1">
    <location>
        <begin position="12"/>
        <end position="41"/>
    </location>
</feature>
<keyword evidence="1" id="KW-1133">Transmembrane helix</keyword>
<feature type="transmembrane region" description="Helical" evidence="1">
    <location>
        <begin position="333"/>
        <end position="351"/>
    </location>
</feature>
<name>A0A6L9E8Y6_9FLAO</name>
<comment type="caution">
    <text evidence="2">The sequence shown here is derived from an EMBL/GenBank/DDBJ whole genome shotgun (WGS) entry which is preliminary data.</text>
</comment>
<sequence length="464" mass="52915">MRIHISSLLSGLIFSLLFYNKSIGLNFLLISIMAVVLLWTLGRKKTFPWPYALVYLFSALMVFMEPSGFQIFACLAALFMFIGKYIGPESSSYLSAFVGLLNLSGASLINRAERQKSEKNKVKGVLPKTAIYLKAGGLAAILFLFFGMLYRQANPVFEKLVNDIDLSFISIPWVFCTFVGYALFLHLLRPYQPTVLFEQDAAQSNELPRPSEAFPEKLLAKLRNEHSIGTVILGALNLLLVFFLITDLIYLLRPDIVSNSDYSNSVHQGVYALMFSIVCAIAIILYFFRGDLNFFEGNRQLKNLAFLWIALNIILVVFTGIKNLSYVTALGLTYKRIGVFVYLTLVLMGLATTYAKVVKKKSFVYLLRTNTNLVFACLMLCSALPWDRAITYYNLHAISNPDIHYLTSLRASNSRLLYEYSMKPESKIPDMRRQSLKNRYVAFLKSESDRSWQEYTWYQLNKQP</sequence>
<feature type="transmembrane region" description="Helical" evidence="1">
    <location>
        <begin position="170"/>
        <end position="188"/>
    </location>
</feature>
<feature type="transmembrane region" description="Helical" evidence="1">
    <location>
        <begin position="93"/>
        <end position="110"/>
    </location>
</feature>
<protein>
    <submittedName>
        <fullName evidence="2">DUF4173 domain-containing protein</fullName>
    </submittedName>
</protein>
<feature type="transmembrane region" description="Helical" evidence="1">
    <location>
        <begin position="227"/>
        <end position="250"/>
    </location>
</feature>
<keyword evidence="1" id="KW-0472">Membrane</keyword>
<dbReference type="RefSeq" id="WP_161434103.1">
    <property type="nucleotide sequence ID" value="NZ_WXYO01000002.1"/>
</dbReference>
<organism evidence="2 3">
    <name type="scientific">Poritiphilus flavus</name>
    <dbReference type="NCBI Taxonomy" id="2697053"/>
    <lineage>
        <taxon>Bacteria</taxon>
        <taxon>Pseudomonadati</taxon>
        <taxon>Bacteroidota</taxon>
        <taxon>Flavobacteriia</taxon>
        <taxon>Flavobacteriales</taxon>
        <taxon>Flavobacteriaceae</taxon>
        <taxon>Poritiphilus</taxon>
    </lineage>
</organism>